<sequence>MADLAPAPRQALLRLGTLRQYGPHEALVLQGHLDDEVYLLAKGYVRVVGDTASGRTVLLALRTRGDLVGELAALDEGPRSASVLAATPVLARSISRYEFLRFLRAHPDAAEAVQRSVTRKLRMATRHRMETGSAPVLVRICGILEGLVATYGRRTDQGVQLDVPLSQLDLAMLAGASLPSVQRAAADLRRRGILSTGYLRLVVHDLDALRALAHAAGGEN</sequence>
<dbReference type="InterPro" id="IPR012318">
    <property type="entry name" value="HTH_CRP"/>
</dbReference>
<proteinExistence type="predicted"/>
<keyword evidence="1" id="KW-0805">Transcription regulation</keyword>
<dbReference type="InterPro" id="IPR036388">
    <property type="entry name" value="WH-like_DNA-bd_sf"/>
</dbReference>
<dbReference type="SUPFAM" id="SSF51206">
    <property type="entry name" value="cAMP-binding domain-like"/>
    <property type="match status" value="1"/>
</dbReference>
<dbReference type="SMART" id="SM00100">
    <property type="entry name" value="cNMP"/>
    <property type="match status" value="1"/>
</dbReference>
<dbReference type="KEGG" id="kab:B7C62_23555"/>
<gene>
    <name evidence="6" type="ORF">B7C62_23555</name>
</gene>
<evidence type="ECO:0008006" key="8">
    <source>
        <dbReference type="Google" id="ProtNLM"/>
    </source>
</evidence>
<dbReference type="PANTHER" id="PTHR24567:SF74">
    <property type="entry name" value="HTH-TYPE TRANSCRIPTIONAL REGULATOR ARCR"/>
    <property type="match status" value="1"/>
</dbReference>
<reference evidence="6 7" key="1">
    <citation type="submission" date="2017-04" db="EMBL/GenBank/DDBJ databases">
        <title>The complete genome sequence of Streptomyces albolongus YIM 101047, the producer of novel bafilomycins and novel odoriferous sesquiterpenoids.</title>
        <authorList>
            <person name="Yin M."/>
            <person name="Jiang Y."/>
        </authorList>
    </citation>
    <scope>NUCLEOTIDE SEQUENCE [LARGE SCALE GENOMIC DNA]</scope>
    <source>
        <strain evidence="6 7">YIM 101047</strain>
    </source>
</reference>
<dbReference type="Pfam" id="PF00027">
    <property type="entry name" value="cNMP_binding"/>
    <property type="match status" value="1"/>
</dbReference>
<protein>
    <recommendedName>
        <fullName evidence="8">Crp/Fnr family transcriptional regulator</fullName>
    </recommendedName>
</protein>
<accession>A0ABC8BXG3</accession>
<keyword evidence="2" id="KW-0238">DNA-binding</keyword>
<dbReference type="PROSITE" id="PS50042">
    <property type="entry name" value="CNMP_BINDING_3"/>
    <property type="match status" value="1"/>
</dbReference>
<evidence type="ECO:0000259" key="4">
    <source>
        <dbReference type="PROSITE" id="PS50042"/>
    </source>
</evidence>
<dbReference type="AlphaFoldDB" id="A0ABC8BXG3"/>
<evidence type="ECO:0000313" key="6">
    <source>
        <dbReference type="EMBL" id="ARF74875.1"/>
    </source>
</evidence>
<dbReference type="Gene3D" id="1.10.10.10">
    <property type="entry name" value="Winged helix-like DNA-binding domain superfamily/Winged helix DNA-binding domain"/>
    <property type="match status" value="1"/>
</dbReference>
<evidence type="ECO:0000256" key="3">
    <source>
        <dbReference type="ARBA" id="ARBA00023163"/>
    </source>
</evidence>
<dbReference type="PANTHER" id="PTHR24567">
    <property type="entry name" value="CRP FAMILY TRANSCRIPTIONAL REGULATORY PROTEIN"/>
    <property type="match status" value="1"/>
</dbReference>
<name>A0ABC8BXG3_9ACTN</name>
<evidence type="ECO:0000256" key="2">
    <source>
        <dbReference type="ARBA" id="ARBA00023125"/>
    </source>
</evidence>
<feature type="domain" description="Cyclic nucleotide-binding" evidence="4">
    <location>
        <begin position="1"/>
        <end position="120"/>
    </location>
</feature>
<dbReference type="InterPro" id="IPR014710">
    <property type="entry name" value="RmlC-like_jellyroll"/>
</dbReference>
<dbReference type="GO" id="GO:0003677">
    <property type="term" value="F:DNA binding"/>
    <property type="evidence" value="ECO:0007669"/>
    <property type="project" value="UniProtKB-KW"/>
</dbReference>
<dbReference type="PROSITE" id="PS51063">
    <property type="entry name" value="HTH_CRP_2"/>
    <property type="match status" value="1"/>
</dbReference>
<dbReference type="InterPro" id="IPR000595">
    <property type="entry name" value="cNMP-bd_dom"/>
</dbReference>
<dbReference type="SMART" id="SM00419">
    <property type="entry name" value="HTH_CRP"/>
    <property type="match status" value="1"/>
</dbReference>
<dbReference type="CDD" id="cd00038">
    <property type="entry name" value="CAP_ED"/>
    <property type="match status" value="1"/>
</dbReference>
<dbReference type="InterPro" id="IPR050397">
    <property type="entry name" value="Env_Response_Regulators"/>
</dbReference>
<evidence type="ECO:0000313" key="7">
    <source>
        <dbReference type="Proteomes" id="UP000192251"/>
    </source>
</evidence>
<organism evidence="6 7">
    <name type="scientific">Kitasatospora albolonga</name>
    <dbReference type="NCBI Taxonomy" id="68173"/>
    <lineage>
        <taxon>Bacteria</taxon>
        <taxon>Bacillati</taxon>
        <taxon>Actinomycetota</taxon>
        <taxon>Actinomycetes</taxon>
        <taxon>Kitasatosporales</taxon>
        <taxon>Streptomycetaceae</taxon>
        <taxon>Kitasatospora</taxon>
    </lineage>
</organism>
<evidence type="ECO:0000256" key="1">
    <source>
        <dbReference type="ARBA" id="ARBA00023015"/>
    </source>
</evidence>
<evidence type="ECO:0000259" key="5">
    <source>
        <dbReference type="PROSITE" id="PS51063"/>
    </source>
</evidence>
<dbReference type="SUPFAM" id="SSF46785">
    <property type="entry name" value="Winged helix' DNA-binding domain"/>
    <property type="match status" value="1"/>
</dbReference>
<keyword evidence="3" id="KW-0804">Transcription</keyword>
<dbReference type="Pfam" id="PF13545">
    <property type="entry name" value="HTH_Crp_2"/>
    <property type="match status" value="1"/>
</dbReference>
<dbReference type="EMBL" id="CP020563">
    <property type="protein sequence ID" value="ARF74875.1"/>
    <property type="molecule type" value="Genomic_DNA"/>
</dbReference>
<feature type="domain" description="HTH crp-type" evidence="5">
    <location>
        <begin position="134"/>
        <end position="207"/>
    </location>
</feature>
<dbReference type="Gene3D" id="2.60.120.10">
    <property type="entry name" value="Jelly Rolls"/>
    <property type="match status" value="1"/>
</dbReference>
<dbReference type="Proteomes" id="UP000192251">
    <property type="component" value="Chromosome"/>
</dbReference>
<dbReference type="InterPro" id="IPR018490">
    <property type="entry name" value="cNMP-bd_dom_sf"/>
</dbReference>
<dbReference type="InterPro" id="IPR036390">
    <property type="entry name" value="WH_DNA-bd_sf"/>
</dbReference>
<keyword evidence="7" id="KW-1185">Reference proteome</keyword>